<dbReference type="InterPro" id="IPR029044">
    <property type="entry name" value="Nucleotide-diphossugar_trans"/>
</dbReference>
<dbReference type="RefSeq" id="WP_227178467.1">
    <property type="nucleotide sequence ID" value="NZ_JAJBZT010000002.1"/>
</dbReference>
<dbReference type="EMBL" id="JAJBZT010000002">
    <property type="protein sequence ID" value="MCB6182591.1"/>
    <property type="molecule type" value="Genomic_DNA"/>
</dbReference>
<accession>A0ABS8D3L3</accession>
<evidence type="ECO:0000259" key="2">
    <source>
        <dbReference type="Pfam" id="PF00535"/>
    </source>
</evidence>
<protein>
    <submittedName>
        <fullName evidence="3">Glycosyltransferase family 2 protein</fullName>
    </submittedName>
</protein>
<sequence>MSSSLARSEKIALTAVIITKNAATQLADCLKSLAFCQEIIVVDSGSEDDTIEIANSFGVTLLHQSWLGFGPQKKFAVGQSKTDWVLCLDADERISEKLKAAIIAEFKSPKFLVYQMPRCNRFMGRWLRHGEGYPDFNIRLFNRQAANWSNDLVHEHVVTSSPIGVLQGDIMHDTAETIANYLEKQNRYTTLQAEAMYKKGKVPSVVKVVLSPWIRFFKMYVIRRGWQDGFPGFVHITIGCLNSFFKYVKAREFAKQDEVK</sequence>
<dbReference type="SUPFAM" id="SSF53448">
    <property type="entry name" value="Nucleotide-diphospho-sugar transferases"/>
    <property type="match status" value="1"/>
</dbReference>
<evidence type="ECO:0000256" key="1">
    <source>
        <dbReference type="ARBA" id="ARBA00038494"/>
    </source>
</evidence>
<feature type="domain" description="Glycosyltransferase 2-like" evidence="2">
    <location>
        <begin position="15"/>
        <end position="145"/>
    </location>
</feature>
<name>A0ABS8D3L3_9NEIS</name>
<evidence type="ECO:0000313" key="3">
    <source>
        <dbReference type="EMBL" id="MCB6182591.1"/>
    </source>
</evidence>
<comment type="caution">
    <text evidence="3">The sequence shown here is derived from an EMBL/GenBank/DDBJ whole genome shotgun (WGS) entry which is preliminary data.</text>
</comment>
<gene>
    <name evidence="3" type="ORF">LIN78_03375</name>
</gene>
<dbReference type="PANTHER" id="PTHR43630:SF2">
    <property type="entry name" value="GLYCOSYLTRANSFERASE"/>
    <property type="match status" value="1"/>
</dbReference>
<dbReference type="PANTHER" id="PTHR43630">
    <property type="entry name" value="POLY-BETA-1,6-N-ACETYL-D-GLUCOSAMINE SYNTHASE"/>
    <property type="match status" value="1"/>
</dbReference>
<proteinExistence type="inferred from homology"/>
<comment type="similarity">
    <text evidence="1">Belongs to the glycosyltransferase 2 family. WaaE/KdtX subfamily.</text>
</comment>
<evidence type="ECO:0000313" key="4">
    <source>
        <dbReference type="Proteomes" id="UP001165395"/>
    </source>
</evidence>
<keyword evidence="4" id="KW-1185">Reference proteome</keyword>
<dbReference type="Proteomes" id="UP001165395">
    <property type="component" value="Unassembled WGS sequence"/>
</dbReference>
<reference evidence="3" key="1">
    <citation type="submission" date="2021-10" db="EMBL/GenBank/DDBJ databases">
        <title>The complete genome sequence of Leeia sp. TBRC 13508.</title>
        <authorList>
            <person name="Charoenyingcharoen P."/>
            <person name="Yukphan P."/>
        </authorList>
    </citation>
    <scope>NUCLEOTIDE SEQUENCE</scope>
    <source>
        <strain evidence="3">TBRC 13508</strain>
    </source>
</reference>
<dbReference type="CDD" id="cd02511">
    <property type="entry name" value="Beta4Glucosyltransferase"/>
    <property type="match status" value="1"/>
</dbReference>
<dbReference type="Pfam" id="PF00535">
    <property type="entry name" value="Glycos_transf_2"/>
    <property type="match status" value="1"/>
</dbReference>
<organism evidence="3 4">
    <name type="scientific">Leeia speluncae</name>
    <dbReference type="NCBI Taxonomy" id="2884804"/>
    <lineage>
        <taxon>Bacteria</taxon>
        <taxon>Pseudomonadati</taxon>
        <taxon>Pseudomonadota</taxon>
        <taxon>Betaproteobacteria</taxon>
        <taxon>Neisseriales</taxon>
        <taxon>Leeiaceae</taxon>
        <taxon>Leeia</taxon>
    </lineage>
</organism>
<dbReference type="Gene3D" id="3.90.550.10">
    <property type="entry name" value="Spore Coat Polysaccharide Biosynthesis Protein SpsA, Chain A"/>
    <property type="match status" value="1"/>
</dbReference>
<dbReference type="InterPro" id="IPR001173">
    <property type="entry name" value="Glyco_trans_2-like"/>
</dbReference>